<evidence type="ECO:0000313" key="2">
    <source>
        <dbReference type="EMBL" id="SEN03771.1"/>
    </source>
</evidence>
<dbReference type="OrthoDB" id="1091411at2"/>
<dbReference type="AlphaFoldDB" id="A0A1H8D8U3"/>
<dbReference type="Pfam" id="PF00149">
    <property type="entry name" value="Metallophos"/>
    <property type="match status" value="1"/>
</dbReference>
<protein>
    <submittedName>
        <fullName evidence="2">Calcineurin-like phosphoesterase</fullName>
    </submittedName>
</protein>
<proteinExistence type="predicted"/>
<gene>
    <name evidence="2" type="ORF">SAMN05192574_102258</name>
</gene>
<dbReference type="SUPFAM" id="SSF56300">
    <property type="entry name" value="Metallo-dependent phosphatases"/>
    <property type="match status" value="1"/>
</dbReference>
<dbReference type="EMBL" id="FOCL01000002">
    <property type="protein sequence ID" value="SEN03771.1"/>
    <property type="molecule type" value="Genomic_DNA"/>
</dbReference>
<dbReference type="RefSeq" id="WP_091209294.1">
    <property type="nucleotide sequence ID" value="NZ_FOCL01000002.1"/>
</dbReference>
<name>A0A1H8D8U3_9SPHI</name>
<accession>A0A1H8D8U3</accession>
<feature type="domain" description="Calcineurin-like phosphoesterase" evidence="1">
    <location>
        <begin position="6"/>
        <end position="287"/>
    </location>
</feature>
<dbReference type="STRING" id="551995.SAMN05192574_102258"/>
<dbReference type="InterPro" id="IPR029052">
    <property type="entry name" value="Metallo-depent_PP-like"/>
</dbReference>
<reference evidence="3" key="1">
    <citation type="submission" date="2016-10" db="EMBL/GenBank/DDBJ databases">
        <authorList>
            <person name="Varghese N."/>
            <person name="Submissions S."/>
        </authorList>
    </citation>
    <scope>NUCLEOTIDE SEQUENCE [LARGE SCALE GENOMIC DNA]</scope>
    <source>
        <strain evidence="3">Gh-48</strain>
    </source>
</reference>
<organism evidence="2 3">
    <name type="scientific">Mucilaginibacter gossypiicola</name>
    <dbReference type="NCBI Taxonomy" id="551995"/>
    <lineage>
        <taxon>Bacteria</taxon>
        <taxon>Pseudomonadati</taxon>
        <taxon>Bacteroidota</taxon>
        <taxon>Sphingobacteriia</taxon>
        <taxon>Sphingobacteriales</taxon>
        <taxon>Sphingobacteriaceae</taxon>
        <taxon>Mucilaginibacter</taxon>
    </lineage>
</organism>
<evidence type="ECO:0000313" key="3">
    <source>
        <dbReference type="Proteomes" id="UP000198942"/>
    </source>
</evidence>
<dbReference type="Proteomes" id="UP000198942">
    <property type="component" value="Unassembled WGS sequence"/>
</dbReference>
<evidence type="ECO:0000259" key="1">
    <source>
        <dbReference type="Pfam" id="PF00149"/>
    </source>
</evidence>
<dbReference type="GO" id="GO:0016787">
    <property type="term" value="F:hydrolase activity"/>
    <property type="evidence" value="ECO:0007669"/>
    <property type="project" value="InterPro"/>
</dbReference>
<sequence length="492" mass="56087">MADKTSILHISDLHRSKELPISNGPLVSSLISDRDKYVDEETPNICSPNLIIVSGDIVRGSSNPDVLQSIDEIENQYNEAEEFLTSLCDNFLDGDKKKLIIIPGNHDIDWKYSKESMEKLDKAAVFDTENNINWAILKDAFTPQSSTRWSWKDLSFFKIKNTDIYNKRLAAFAKFYHKFYDGDRTYSLNPADQYDIFDYPELDLSVIAYSSCYNNDHLRFVGDIHPDCISKSSSDIRELIKRGRLIIGTWHHNTKGGPFESNYMDGSILKNFIDSKISIGFHGHQHRMEAIHEHNDIIQQKSIIVIGAGTLCGGREELPTGTNRQYNVIELDREMDEGKLEVTLHVREKSESSSFNNPIWIPGRIASSNASFYSFKIKDPRKVDITTQMLDIEKLISNGDYGNAKSKLIKMDLNDAFVRGFLLQCIIETDDHELAIEKFAKPQSIKETVIVFNAATRLKRMDVINEVVTSIDEKIIKDPTVKQLFNQAKAML</sequence>
<dbReference type="Gene3D" id="3.60.21.10">
    <property type="match status" value="1"/>
</dbReference>
<keyword evidence="3" id="KW-1185">Reference proteome</keyword>
<dbReference type="InterPro" id="IPR004843">
    <property type="entry name" value="Calcineurin-like_PHP"/>
</dbReference>